<organism evidence="1 2">
    <name type="scientific">Ovis ammon polii x Ovis aries</name>
    <dbReference type="NCBI Taxonomy" id="2918886"/>
    <lineage>
        <taxon>Eukaryota</taxon>
        <taxon>Metazoa</taxon>
        <taxon>Chordata</taxon>
        <taxon>Craniata</taxon>
        <taxon>Vertebrata</taxon>
        <taxon>Euteleostomi</taxon>
        <taxon>Mammalia</taxon>
        <taxon>Eutheria</taxon>
        <taxon>Laurasiatheria</taxon>
        <taxon>Artiodactyla</taxon>
        <taxon>Ruminantia</taxon>
        <taxon>Pecora</taxon>
        <taxon>Bovidae</taxon>
        <taxon>Caprinae</taxon>
        <taxon>Ovis</taxon>
    </lineage>
</organism>
<accession>A0ACB9VGR5</accession>
<evidence type="ECO:0000313" key="2">
    <source>
        <dbReference type="Proteomes" id="UP001057279"/>
    </source>
</evidence>
<dbReference type="Proteomes" id="UP001057279">
    <property type="component" value="Linkage Group LG02"/>
</dbReference>
<keyword evidence="2" id="KW-1185">Reference proteome</keyword>
<dbReference type="EMBL" id="CM043027">
    <property type="protein sequence ID" value="KAI4589186.1"/>
    <property type="molecule type" value="Genomic_DNA"/>
</dbReference>
<proteinExistence type="predicted"/>
<protein>
    <submittedName>
        <fullName evidence="1">Uncharacterized protein</fullName>
    </submittedName>
</protein>
<evidence type="ECO:0000313" key="1">
    <source>
        <dbReference type="EMBL" id="KAI4589186.1"/>
    </source>
</evidence>
<comment type="caution">
    <text evidence="1">The sequence shown here is derived from an EMBL/GenBank/DDBJ whole genome shotgun (WGS) entry which is preliminary data.</text>
</comment>
<reference evidence="1" key="1">
    <citation type="submission" date="2022-03" db="EMBL/GenBank/DDBJ databases">
        <title>Genomic analyses of argali, domestic sheep and their hybrids provide insights into chromosomal evolution, heterosis and genetic basis of agronomic traits.</title>
        <authorList>
            <person name="Li M."/>
        </authorList>
    </citation>
    <scope>NUCLEOTIDE SEQUENCE</scope>
    <source>
        <strain evidence="1">F1 hybrid</strain>
    </source>
</reference>
<name>A0ACB9VGR5_9CETA</name>
<gene>
    <name evidence="1" type="ORF">MJG53_003594</name>
</gene>
<sequence>MSASLVRATVRAVSKRKLQPTRAALTLTPSAVNKIKQLLKDKPEHVGVKVGVRTRGCNGLSYTLEYTKTKGDSDEEVIQDGVRVFIEKKAQLTLLGTEMDFVEDKLSRIRDSSQGTVSFNRDMDPSKDGEEDESLTCSLPELYAFVENFNKENKKLNLLKMHCISPGEAQRMLSQKHFLNGTGGTEERADDSLPVFTCKVVRKEERPESMSELLHRSLLTRSLSPVERLSKSQQRISEYGIPPPVHTFPHEILIDHSKSESMVTIQKKIQSSKILCRLGIPCVSPEKFIFEDKAPKYFLIDPENGLWSSQVSVAAARGLSWPTACGIFLDQGSNPCLQHWQADSQPSATSSHTSTYRERMSSRDTTQLQVLNPALEMMGLGNGRRSMKSPPLVLAALVACIIVLGFNYWIASSRSVDLQTRIVELEGRVRRAAAERGAVEMKKNEFQGELEKQREQLDKIQSSHNFQMESVNKLYQDEKAVLVNNITTGERLIRTLQDQLKALQKNYGRLQQEVLQFQKNQTNLERKFSYDLNQCISQMKEVKEQCEERIEEVTRKGNEAIPSRDLNEQKDQSQQPRAPSEPQPRPQEAGPPQAEVPEARGNMPSHSEPQTPAPSSEVAFDLKRHGEKEEAKEIQVVSEEELQRDSLALPKEPGQEQAVEGDRQVGGKGNGEPGELGQIPQVPAALLASQENQEVEGPERDQLVVRDGQEERQDADEEGRNQQKLGADDDYNMDENEAESEADKQAALAGNDKSRNVLNAENQKGDAINLLDQREKRNHTL</sequence>